<dbReference type="InterPro" id="IPR007050">
    <property type="entry name" value="HTH_bacterioopsin"/>
</dbReference>
<evidence type="ECO:0000259" key="6">
    <source>
        <dbReference type="Pfam" id="PF15915"/>
    </source>
</evidence>
<accession>A0A8J8Q606</accession>
<dbReference type="Pfam" id="PF04967">
    <property type="entry name" value="HTH_10"/>
    <property type="match status" value="1"/>
</dbReference>
<keyword evidence="1" id="KW-0805">Transcription regulation</keyword>
<protein>
    <submittedName>
        <fullName evidence="7">Histidine kinase</fullName>
    </submittedName>
</protein>
<feature type="domain" description="Bacterioopsin transcriptional activator GAF and HTH associated" evidence="6">
    <location>
        <begin position="292"/>
        <end position="445"/>
    </location>
</feature>
<evidence type="ECO:0000256" key="1">
    <source>
        <dbReference type="ARBA" id="ARBA00023015"/>
    </source>
</evidence>
<gene>
    <name evidence="7" type="ORF">CV102_14265</name>
</gene>
<dbReference type="Pfam" id="PF15915">
    <property type="entry name" value="BAT"/>
    <property type="match status" value="1"/>
</dbReference>
<dbReference type="InterPro" id="IPR035965">
    <property type="entry name" value="PAS-like_dom_sf"/>
</dbReference>
<dbReference type="Gene3D" id="3.30.450.40">
    <property type="match status" value="1"/>
</dbReference>
<dbReference type="OrthoDB" id="106505at2157"/>
<reference evidence="7" key="1">
    <citation type="submission" date="2017-11" db="EMBL/GenBank/DDBJ databases">
        <authorList>
            <person name="Kajale S.C."/>
            <person name="Sharma A."/>
        </authorList>
    </citation>
    <scope>NUCLEOTIDE SEQUENCE</scope>
    <source>
        <strain evidence="7">LS1_42</strain>
    </source>
</reference>
<feature type="domain" description="PAS fold-4" evidence="4">
    <location>
        <begin position="5"/>
        <end position="101"/>
    </location>
</feature>
<evidence type="ECO:0000313" key="7">
    <source>
        <dbReference type="EMBL" id="TYL37890.1"/>
    </source>
</evidence>
<evidence type="ECO:0000259" key="5">
    <source>
        <dbReference type="Pfam" id="PF13185"/>
    </source>
</evidence>
<organism evidence="7 8">
    <name type="scientific">Natronococcus pandeyae</name>
    <dbReference type="NCBI Taxonomy" id="2055836"/>
    <lineage>
        <taxon>Archaea</taxon>
        <taxon>Methanobacteriati</taxon>
        <taxon>Methanobacteriota</taxon>
        <taxon>Stenosarchaea group</taxon>
        <taxon>Halobacteria</taxon>
        <taxon>Halobacteriales</taxon>
        <taxon>Natrialbaceae</taxon>
        <taxon>Natronococcus</taxon>
    </lineage>
</organism>
<dbReference type="SUPFAM" id="SSF55781">
    <property type="entry name" value="GAF domain-like"/>
    <property type="match status" value="1"/>
</dbReference>
<dbReference type="InterPro" id="IPR013656">
    <property type="entry name" value="PAS_4"/>
</dbReference>
<dbReference type="Proteomes" id="UP000766904">
    <property type="component" value="Unassembled WGS sequence"/>
</dbReference>
<feature type="domain" description="GAF" evidence="5">
    <location>
        <begin position="137"/>
        <end position="280"/>
    </location>
</feature>
<dbReference type="PANTHER" id="PTHR34236:SF1">
    <property type="entry name" value="DIMETHYL SULFOXIDE REDUCTASE TRANSCRIPTIONAL ACTIVATOR"/>
    <property type="match status" value="1"/>
</dbReference>
<dbReference type="InterPro" id="IPR029016">
    <property type="entry name" value="GAF-like_dom_sf"/>
</dbReference>
<keyword evidence="7" id="KW-0418">Kinase</keyword>
<dbReference type="SUPFAM" id="SSF55785">
    <property type="entry name" value="PYP-like sensor domain (PAS domain)"/>
    <property type="match status" value="1"/>
</dbReference>
<dbReference type="PANTHER" id="PTHR34236">
    <property type="entry name" value="DIMETHYL SULFOXIDE REDUCTASE TRANSCRIPTIONAL ACTIVATOR"/>
    <property type="match status" value="1"/>
</dbReference>
<dbReference type="EMBL" id="PHNJ01000007">
    <property type="protein sequence ID" value="TYL37890.1"/>
    <property type="molecule type" value="Genomic_DNA"/>
</dbReference>
<evidence type="ECO:0000313" key="8">
    <source>
        <dbReference type="Proteomes" id="UP000766904"/>
    </source>
</evidence>
<keyword evidence="8" id="KW-1185">Reference proteome</keyword>
<keyword evidence="2" id="KW-0804">Transcription</keyword>
<name>A0A8J8Q606_9EURY</name>
<evidence type="ECO:0000259" key="3">
    <source>
        <dbReference type="Pfam" id="PF04967"/>
    </source>
</evidence>
<dbReference type="RefSeq" id="WP_148858662.1">
    <property type="nucleotide sequence ID" value="NZ_PHNJ01000007.1"/>
</dbReference>
<sequence length="520" mass="56618">MNERFERAPIGILDVRTDGTVTAINDAAAALLEVDPDAVRGRAVGDVFPHSVDDTVPRAFAESIADEFSVEEYYPTLDRWLEISAVPAGETTTLYLQDRTDYRRTERTVDRLRGDLDRLVVINELISDVLDELVEASTREEIAETICERLGETDLYQFAWVGERELGGDRIVVRAASGTTGRTLERLTDQLDESAALPEEQAVETATPVLVESLGEEPSVPEPVRRAAFADGLQSLLAIPLTYGSSVYGVVGVYAADRDAFSERDRASFGTLGEMAGFAVNATRHRNLLLSDTVVELTLEITDPGTPLVAVATELETPLSVDGLVSQDDGQLLCYLSVDSAAERCAESLAAMDGAGHARVVDGGENAGSVEVLLDAETPLGSVSARGVTVRSAEYEPGSGRVVIELPPEEDVRRVADVVTRAFDAAVVAKRERERSITTAREFREELHDRLTDHQENALRAAFLANYFESPRESTAEEVASALGITGPTLLYHLRAGQRKLLESFFDPEPEEHAEVGREQ</sequence>
<dbReference type="CDD" id="cd00130">
    <property type="entry name" value="PAS"/>
    <property type="match status" value="1"/>
</dbReference>
<dbReference type="InterPro" id="IPR003018">
    <property type="entry name" value="GAF"/>
</dbReference>
<evidence type="ECO:0000259" key="4">
    <source>
        <dbReference type="Pfam" id="PF08448"/>
    </source>
</evidence>
<dbReference type="GO" id="GO:0016301">
    <property type="term" value="F:kinase activity"/>
    <property type="evidence" value="ECO:0007669"/>
    <property type="project" value="UniProtKB-KW"/>
</dbReference>
<proteinExistence type="predicted"/>
<comment type="caution">
    <text evidence="7">The sequence shown here is derived from an EMBL/GenBank/DDBJ whole genome shotgun (WGS) entry which is preliminary data.</text>
</comment>
<evidence type="ECO:0000256" key="2">
    <source>
        <dbReference type="ARBA" id="ARBA00023163"/>
    </source>
</evidence>
<keyword evidence="7" id="KW-0808">Transferase</keyword>
<dbReference type="Gene3D" id="3.30.450.20">
    <property type="entry name" value="PAS domain"/>
    <property type="match status" value="1"/>
</dbReference>
<dbReference type="InterPro" id="IPR031803">
    <property type="entry name" value="BAT_GAF/HTH-assoc"/>
</dbReference>
<dbReference type="Pfam" id="PF13185">
    <property type="entry name" value="GAF_2"/>
    <property type="match status" value="1"/>
</dbReference>
<dbReference type="AlphaFoldDB" id="A0A8J8Q606"/>
<feature type="domain" description="HTH bat-type" evidence="3">
    <location>
        <begin position="451"/>
        <end position="503"/>
    </location>
</feature>
<dbReference type="Pfam" id="PF08448">
    <property type="entry name" value="PAS_4"/>
    <property type="match status" value="1"/>
</dbReference>
<dbReference type="InterPro" id="IPR000014">
    <property type="entry name" value="PAS"/>
</dbReference>